<proteinExistence type="predicted"/>
<dbReference type="EMBL" id="CM042009">
    <property type="protein sequence ID" value="KAI3789983.1"/>
    <property type="molecule type" value="Genomic_DNA"/>
</dbReference>
<protein>
    <submittedName>
        <fullName evidence="1">Uncharacterized protein</fullName>
    </submittedName>
</protein>
<name>A0ACB9H2B1_CICIN</name>
<dbReference type="Proteomes" id="UP001055811">
    <property type="component" value="Linkage Group LG01"/>
</dbReference>
<reference evidence="2" key="1">
    <citation type="journal article" date="2022" name="Mol. Ecol. Resour.">
        <title>The genomes of chicory, endive, great burdock and yacon provide insights into Asteraceae palaeo-polyploidization history and plant inulin production.</title>
        <authorList>
            <person name="Fan W."/>
            <person name="Wang S."/>
            <person name="Wang H."/>
            <person name="Wang A."/>
            <person name="Jiang F."/>
            <person name="Liu H."/>
            <person name="Zhao H."/>
            <person name="Xu D."/>
            <person name="Zhang Y."/>
        </authorList>
    </citation>
    <scope>NUCLEOTIDE SEQUENCE [LARGE SCALE GENOMIC DNA]</scope>
    <source>
        <strain evidence="2">cv. Punajuju</strain>
    </source>
</reference>
<comment type="caution">
    <text evidence="1">The sequence shown here is derived from an EMBL/GenBank/DDBJ whole genome shotgun (WGS) entry which is preliminary data.</text>
</comment>
<evidence type="ECO:0000313" key="2">
    <source>
        <dbReference type="Proteomes" id="UP001055811"/>
    </source>
</evidence>
<sequence length="67" mass="7914">MSEISIFFRRTCFEIYIYVVCPFFSAISILPIVLELLTQTTTQVSQSNVLLFRVPRVTSYRFVRMEI</sequence>
<evidence type="ECO:0000313" key="1">
    <source>
        <dbReference type="EMBL" id="KAI3789983.1"/>
    </source>
</evidence>
<reference evidence="1 2" key="2">
    <citation type="journal article" date="2022" name="Mol. Ecol. Resour.">
        <title>The genomes of chicory, endive, great burdock and yacon provide insights into Asteraceae paleo-polyploidization history and plant inulin production.</title>
        <authorList>
            <person name="Fan W."/>
            <person name="Wang S."/>
            <person name="Wang H."/>
            <person name="Wang A."/>
            <person name="Jiang F."/>
            <person name="Liu H."/>
            <person name="Zhao H."/>
            <person name="Xu D."/>
            <person name="Zhang Y."/>
        </authorList>
    </citation>
    <scope>NUCLEOTIDE SEQUENCE [LARGE SCALE GENOMIC DNA]</scope>
    <source>
        <strain evidence="2">cv. Punajuju</strain>
        <tissue evidence="1">Leaves</tissue>
    </source>
</reference>
<accession>A0ACB9H2B1</accession>
<organism evidence="1 2">
    <name type="scientific">Cichorium intybus</name>
    <name type="common">Chicory</name>
    <dbReference type="NCBI Taxonomy" id="13427"/>
    <lineage>
        <taxon>Eukaryota</taxon>
        <taxon>Viridiplantae</taxon>
        <taxon>Streptophyta</taxon>
        <taxon>Embryophyta</taxon>
        <taxon>Tracheophyta</taxon>
        <taxon>Spermatophyta</taxon>
        <taxon>Magnoliopsida</taxon>
        <taxon>eudicotyledons</taxon>
        <taxon>Gunneridae</taxon>
        <taxon>Pentapetalae</taxon>
        <taxon>asterids</taxon>
        <taxon>campanulids</taxon>
        <taxon>Asterales</taxon>
        <taxon>Asteraceae</taxon>
        <taxon>Cichorioideae</taxon>
        <taxon>Cichorieae</taxon>
        <taxon>Cichoriinae</taxon>
        <taxon>Cichorium</taxon>
    </lineage>
</organism>
<keyword evidence="2" id="KW-1185">Reference proteome</keyword>
<gene>
    <name evidence="1" type="ORF">L2E82_02792</name>
</gene>